<accession>A0A2I0R206</accession>
<dbReference type="EMBL" id="PJNI01000009">
    <property type="protein sequence ID" value="PKR80602.1"/>
    <property type="molecule type" value="Genomic_DNA"/>
</dbReference>
<keyword evidence="1" id="KW-0812">Transmembrane</keyword>
<sequence length="445" mass="50879">MHNYHRVFKVLAVFIFLIFLWLIITVSTFSFSAKNIELGKFLDEDINFVVSLNTEKAIKTTLIDLLYKSELSENELAYFDTDKKQTSIQNKGIAINKELIYFYDVENNATIQGFICHINDEKAFNRIKIDDKKLIKNTNGKQGILIILNKNADSANVKHAESVVRKAMQTTPNQFSYNNEKPVLNVRFKGNEHTYANNVSVNLEVKDDKIIINGSGTKNHNLLNLINEHHVFSHENERKHLHIQAGKIPNSLYKYFTIILEDLNLDLPQIIAQQLDLYGFSIENISGSTTFLPKIDWLLKFETPLNLKERMKAIESQNDRIEIIDSSSFKIGSIQYYCQQISEDEIYIGVTKNPKLEKHISTSLPFIKGDPAVTLNIEGEGLIAQIVNVMPPVKNSKDFLEKIEHFEIKIVDQGEDKLGIEGEIKLYEDQLISTELLLLALKFAG</sequence>
<evidence type="ECO:0000313" key="3">
    <source>
        <dbReference type="Proteomes" id="UP000236654"/>
    </source>
</evidence>
<feature type="transmembrane region" description="Helical" evidence="1">
    <location>
        <begin position="7"/>
        <end position="31"/>
    </location>
</feature>
<comment type="caution">
    <text evidence="2">The sequence shown here is derived from an EMBL/GenBank/DDBJ whole genome shotgun (WGS) entry which is preliminary data.</text>
</comment>
<dbReference type="AlphaFoldDB" id="A0A2I0R206"/>
<dbReference type="Proteomes" id="UP000236654">
    <property type="component" value="Unassembled WGS sequence"/>
</dbReference>
<evidence type="ECO:0000313" key="2">
    <source>
        <dbReference type="EMBL" id="PKR80602.1"/>
    </source>
</evidence>
<keyword evidence="1" id="KW-1133">Transmembrane helix</keyword>
<proteinExistence type="predicted"/>
<organism evidence="2 3">
    <name type="scientific">Brumimicrobium salinarum</name>
    <dbReference type="NCBI Taxonomy" id="2058658"/>
    <lineage>
        <taxon>Bacteria</taxon>
        <taxon>Pseudomonadati</taxon>
        <taxon>Bacteroidota</taxon>
        <taxon>Flavobacteriia</taxon>
        <taxon>Flavobacteriales</taxon>
        <taxon>Crocinitomicaceae</taxon>
        <taxon>Brumimicrobium</taxon>
    </lineage>
</organism>
<evidence type="ECO:0000256" key="1">
    <source>
        <dbReference type="SAM" id="Phobius"/>
    </source>
</evidence>
<reference evidence="2 3" key="1">
    <citation type="submission" date="2017-12" db="EMBL/GenBank/DDBJ databases">
        <title>The draft genome sequence of Brumimicrobium saltpan LHR20.</title>
        <authorList>
            <person name="Do Z.-J."/>
            <person name="Luo H.-R."/>
        </authorList>
    </citation>
    <scope>NUCLEOTIDE SEQUENCE [LARGE SCALE GENOMIC DNA]</scope>
    <source>
        <strain evidence="2 3">LHR20</strain>
    </source>
</reference>
<keyword evidence="1" id="KW-0472">Membrane</keyword>
<name>A0A2I0R206_9FLAO</name>
<keyword evidence="3" id="KW-1185">Reference proteome</keyword>
<protein>
    <submittedName>
        <fullName evidence="2">Uncharacterized protein</fullName>
    </submittedName>
</protein>
<gene>
    <name evidence="2" type="ORF">CW751_09520</name>
</gene>